<feature type="transmembrane region" description="Helical" evidence="2">
    <location>
        <begin position="133"/>
        <end position="153"/>
    </location>
</feature>
<dbReference type="GO" id="GO:0016020">
    <property type="term" value="C:membrane"/>
    <property type="evidence" value="ECO:0007669"/>
    <property type="project" value="InterPro"/>
</dbReference>
<feature type="transmembrane region" description="Helical" evidence="2">
    <location>
        <begin position="76"/>
        <end position="96"/>
    </location>
</feature>
<dbReference type="InterPro" id="IPR037185">
    <property type="entry name" value="EmrE-like"/>
</dbReference>
<feature type="transmembrane region" description="Helical" evidence="2">
    <location>
        <begin position="159"/>
        <end position="179"/>
    </location>
</feature>
<dbReference type="InterPro" id="IPR000620">
    <property type="entry name" value="EamA_dom"/>
</dbReference>
<protein>
    <submittedName>
        <fullName evidence="4">EamA family transporter</fullName>
    </submittedName>
</protein>
<dbReference type="EMBL" id="PDCH01000012">
    <property type="protein sequence ID" value="RBP99007.1"/>
    <property type="molecule type" value="Genomic_DNA"/>
</dbReference>
<feature type="transmembrane region" description="Helical" evidence="2">
    <location>
        <begin position="282"/>
        <end position="301"/>
    </location>
</feature>
<keyword evidence="2" id="KW-0472">Membrane</keyword>
<feature type="transmembrane region" description="Helical" evidence="2">
    <location>
        <begin position="229"/>
        <end position="247"/>
    </location>
</feature>
<dbReference type="AlphaFoldDB" id="A0A366KCB9"/>
<dbReference type="SUPFAM" id="SSF103481">
    <property type="entry name" value="Multidrug resistance efflux transporter EmrE"/>
    <property type="match status" value="2"/>
</dbReference>
<evidence type="ECO:0000256" key="2">
    <source>
        <dbReference type="SAM" id="Phobius"/>
    </source>
</evidence>
<feature type="domain" description="EamA" evidence="3">
    <location>
        <begin position="6"/>
        <end position="146"/>
    </location>
</feature>
<dbReference type="Pfam" id="PF00892">
    <property type="entry name" value="EamA"/>
    <property type="match status" value="1"/>
</dbReference>
<keyword evidence="2" id="KW-0812">Transmembrane</keyword>
<evidence type="ECO:0000259" key="3">
    <source>
        <dbReference type="Pfam" id="PF00892"/>
    </source>
</evidence>
<sequence>MKVGSLAGALWGLDTVVLGMAMLLSPYSSLSQSFAFAALVAAFVHDAACAIWLFLYMGLKRRLSETWKGLRTRSGLVVVFGALLGGPIGMTGYVIAINNIGAGYTAIISSLFPAFGALLAYILLKERMSIPQLGALVVAVLAVMAMGWFSAPITQHGNTVLGMIGALLTVLGWGAEGVLGDWGMTAGAVDNETAIQIRETVSALAYAAIVLPLFKAWPVALDVLPSKATLVVVLAGLAGAASYLTYYKAIDLIGAAPSMALNISYSAWAVLFAFVLQGTVPSVITIVCCVVVLGGSVFASCDWKDIFRHPSVSQE</sequence>
<keyword evidence="5" id="KW-1185">Reference proteome</keyword>
<reference evidence="4 5" key="1">
    <citation type="submission" date="2017-10" db="EMBL/GenBank/DDBJ databases">
        <title>Bifidobacterium xylocopum sp. nov. and Bifidobacterium aemilianum sp. nov., from the carpenter bee (Xylocopa violacea) digestive tract.</title>
        <authorList>
            <person name="Alberoni D."/>
            <person name="Baffoni L."/>
            <person name="Di Gioia D."/>
            <person name="Gaggia F."/>
            <person name="Biavati B."/>
        </authorList>
    </citation>
    <scope>NUCLEOTIDE SEQUENCE [LARGE SCALE GENOMIC DNA]</scope>
    <source>
        <strain evidence="4 5">XV2</strain>
    </source>
</reference>
<proteinExistence type="inferred from homology"/>
<name>A0A366KCB9_9BIFI</name>
<accession>A0A366KCB9</accession>
<comment type="similarity">
    <text evidence="1">Belongs to the EamA transporter family.</text>
</comment>
<dbReference type="OrthoDB" id="5604143at2"/>
<feature type="transmembrane region" description="Helical" evidence="2">
    <location>
        <begin position="102"/>
        <end position="124"/>
    </location>
</feature>
<feature type="transmembrane region" description="Helical" evidence="2">
    <location>
        <begin position="35"/>
        <end position="55"/>
    </location>
</feature>
<dbReference type="Proteomes" id="UP000252345">
    <property type="component" value="Unassembled WGS sequence"/>
</dbReference>
<gene>
    <name evidence="4" type="ORF">CRD59_05925</name>
</gene>
<evidence type="ECO:0000313" key="4">
    <source>
        <dbReference type="EMBL" id="RBP99007.1"/>
    </source>
</evidence>
<feature type="transmembrane region" description="Helical" evidence="2">
    <location>
        <begin position="200"/>
        <end position="217"/>
    </location>
</feature>
<dbReference type="PANTHER" id="PTHR22911:SF137">
    <property type="entry name" value="SOLUTE CARRIER FAMILY 35 MEMBER G2-RELATED"/>
    <property type="match status" value="1"/>
</dbReference>
<evidence type="ECO:0000313" key="5">
    <source>
        <dbReference type="Proteomes" id="UP000252345"/>
    </source>
</evidence>
<evidence type="ECO:0000256" key="1">
    <source>
        <dbReference type="ARBA" id="ARBA00007362"/>
    </source>
</evidence>
<organism evidence="4 5">
    <name type="scientific">Bifidobacterium xylocopae</name>
    <dbReference type="NCBI Taxonomy" id="2493119"/>
    <lineage>
        <taxon>Bacteria</taxon>
        <taxon>Bacillati</taxon>
        <taxon>Actinomycetota</taxon>
        <taxon>Actinomycetes</taxon>
        <taxon>Bifidobacteriales</taxon>
        <taxon>Bifidobacteriaceae</taxon>
        <taxon>Bifidobacterium</taxon>
    </lineage>
</organism>
<dbReference type="PANTHER" id="PTHR22911">
    <property type="entry name" value="ACYL-MALONYL CONDENSING ENZYME-RELATED"/>
    <property type="match status" value="1"/>
</dbReference>
<comment type="caution">
    <text evidence="4">The sequence shown here is derived from an EMBL/GenBank/DDBJ whole genome shotgun (WGS) entry which is preliminary data.</text>
</comment>
<feature type="transmembrane region" description="Helical" evidence="2">
    <location>
        <begin position="259"/>
        <end position="276"/>
    </location>
</feature>
<keyword evidence="2" id="KW-1133">Transmembrane helix</keyword>